<keyword evidence="2" id="KW-1185">Reference proteome</keyword>
<reference evidence="1" key="1">
    <citation type="submission" date="2023-08" db="EMBL/GenBank/DDBJ databases">
        <title>Chromosome-level Genome Assembly of mud carp (Cirrhinus molitorella).</title>
        <authorList>
            <person name="Liu H."/>
        </authorList>
    </citation>
    <scope>NUCLEOTIDE SEQUENCE</scope>
    <source>
        <strain evidence="1">Prfri</strain>
        <tissue evidence="1">Muscle</tissue>
    </source>
</reference>
<gene>
    <name evidence="1" type="ORF">Q8A67_020654</name>
</gene>
<dbReference type="Proteomes" id="UP001187343">
    <property type="component" value="Unassembled WGS sequence"/>
</dbReference>
<comment type="caution">
    <text evidence="1">The sequence shown here is derived from an EMBL/GenBank/DDBJ whole genome shotgun (WGS) entry which is preliminary data.</text>
</comment>
<evidence type="ECO:0000313" key="2">
    <source>
        <dbReference type="Proteomes" id="UP001187343"/>
    </source>
</evidence>
<name>A0AA88TD05_9TELE</name>
<evidence type="ECO:0000313" key="1">
    <source>
        <dbReference type="EMBL" id="KAK2876558.1"/>
    </source>
</evidence>
<dbReference type="EMBL" id="JAUYZG010000020">
    <property type="protein sequence ID" value="KAK2876558.1"/>
    <property type="molecule type" value="Genomic_DNA"/>
</dbReference>
<accession>A0AA88TD05</accession>
<proteinExistence type="predicted"/>
<sequence>MGDEHVGRSRTPEPLLQVRGLQVNEPVGGGELDGYHAPASDTAVMAQWRERSPWSQNVAYLPPVPCPRHFRGGKRHQVDEFKGLSVKTP</sequence>
<organism evidence="1 2">
    <name type="scientific">Cirrhinus molitorella</name>
    <name type="common">mud carp</name>
    <dbReference type="NCBI Taxonomy" id="172907"/>
    <lineage>
        <taxon>Eukaryota</taxon>
        <taxon>Metazoa</taxon>
        <taxon>Chordata</taxon>
        <taxon>Craniata</taxon>
        <taxon>Vertebrata</taxon>
        <taxon>Euteleostomi</taxon>
        <taxon>Actinopterygii</taxon>
        <taxon>Neopterygii</taxon>
        <taxon>Teleostei</taxon>
        <taxon>Ostariophysi</taxon>
        <taxon>Cypriniformes</taxon>
        <taxon>Cyprinidae</taxon>
        <taxon>Labeoninae</taxon>
        <taxon>Labeonini</taxon>
        <taxon>Cirrhinus</taxon>
    </lineage>
</organism>
<dbReference type="AlphaFoldDB" id="A0AA88TD05"/>
<protein>
    <submittedName>
        <fullName evidence="1">Uncharacterized protein</fullName>
    </submittedName>
</protein>